<sequence>MKKYLLGAYCLFQCGLSVAQNTFPSSGNVGIGTMSPVSQLTVGTGDLQVEIGQGRFKGWYHTGTGLGTEIGVSGGNGYILTYDRTGQAYANTSIQSNNALFTVSSNNSFLFSGGNVGIGTTVPTEMLSVKGNVKAQKMIVAQTGWSDYVFDSSYQLKPLTEVEQFIKQNKHLPDIPSAIEVEEKGISVGDN</sequence>
<accession>A0A8X8IIY0</accession>
<keyword evidence="1" id="KW-0732">Signal</keyword>
<feature type="chain" id="PRO_5036474244" evidence="1">
    <location>
        <begin position="20"/>
        <end position="191"/>
    </location>
</feature>
<feature type="non-terminal residue" evidence="2">
    <location>
        <position position="191"/>
    </location>
</feature>
<protein>
    <submittedName>
        <fullName evidence="2">Uncharacterized protein</fullName>
    </submittedName>
</protein>
<proteinExistence type="predicted"/>
<dbReference type="EMBL" id="FNNO01000036">
    <property type="protein sequence ID" value="SDX71298.1"/>
    <property type="molecule type" value="Genomic_DNA"/>
</dbReference>
<feature type="signal peptide" evidence="1">
    <location>
        <begin position="1"/>
        <end position="19"/>
    </location>
</feature>
<evidence type="ECO:0000256" key="1">
    <source>
        <dbReference type="SAM" id="SignalP"/>
    </source>
</evidence>
<keyword evidence="3" id="KW-1185">Reference proteome</keyword>
<evidence type="ECO:0000313" key="3">
    <source>
        <dbReference type="Proteomes" id="UP000198711"/>
    </source>
</evidence>
<comment type="caution">
    <text evidence="2">The sequence shown here is derived from an EMBL/GenBank/DDBJ whole genome shotgun (WGS) entry which is preliminary data.</text>
</comment>
<reference evidence="2 3" key="1">
    <citation type="submission" date="2016-10" db="EMBL/GenBank/DDBJ databases">
        <authorList>
            <person name="Varghese N."/>
            <person name="Submissions S."/>
        </authorList>
    </citation>
    <scope>NUCLEOTIDE SEQUENCE [LARGE SCALE GENOMIC DNA]</scope>
    <source>
        <strain evidence="2 3">DSM 25353</strain>
    </source>
</reference>
<dbReference type="Proteomes" id="UP000198711">
    <property type="component" value="Unassembled WGS sequence"/>
</dbReference>
<organism evidence="2 3">
    <name type="scientific">Hydrobacter penzbergensis</name>
    <dbReference type="NCBI Taxonomy" id="1235997"/>
    <lineage>
        <taxon>Bacteria</taxon>
        <taxon>Pseudomonadati</taxon>
        <taxon>Bacteroidota</taxon>
        <taxon>Chitinophagia</taxon>
        <taxon>Chitinophagales</taxon>
        <taxon>Chitinophagaceae</taxon>
        <taxon>Hydrobacter</taxon>
    </lineage>
</organism>
<evidence type="ECO:0000313" key="2">
    <source>
        <dbReference type="EMBL" id="SDX71298.1"/>
    </source>
</evidence>
<gene>
    <name evidence="2" type="ORF">SAMN05444410_1363</name>
</gene>
<dbReference type="AlphaFoldDB" id="A0A8X8IIY0"/>
<name>A0A8X8IIY0_9BACT</name>